<reference evidence="3 4" key="1">
    <citation type="submission" date="2018-06" db="EMBL/GenBank/DDBJ databases">
        <title>Comparative genomics reveals the genomic features of Rhizophagus irregularis, R. cerebriforme, R. diaphanum and Gigaspora rosea, and their symbiotic lifestyle signature.</title>
        <authorList>
            <person name="Morin E."/>
            <person name="San Clemente H."/>
            <person name="Chen E.C.H."/>
            <person name="De La Providencia I."/>
            <person name="Hainaut M."/>
            <person name="Kuo A."/>
            <person name="Kohler A."/>
            <person name="Murat C."/>
            <person name="Tang N."/>
            <person name="Roy S."/>
            <person name="Loubradou J."/>
            <person name="Henrissat B."/>
            <person name="Grigoriev I.V."/>
            <person name="Corradi N."/>
            <person name="Roux C."/>
            <person name="Martin F.M."/>
        </authorList>
    </citation>
    <scope>NUCLEOTIDE SEQUENCE [LARGE SCALE GENOMIC DNA]</scope>
    <source>
        <strain evidence="3 4">DAOM 194757</strain>
    </source>
</reference>
<proteinExistence type="predicted"/>
<keyword evidence="4" id="KW-1185">Reference proteome</keyword>
<dbReference type="Proteomes" id="UP000266673">
    <property type="component" value="Unassembled WGS sequence"/>
</dbReference>
<comment type="caution">
    <text evidence="3">The sequence shown here is derived from an EMBL/GenBank/DDBJ whole genome shotgun (WGS) entry which is preliminary data.</text>
</comment>
<gene>
    <name evidence="3" type="ORF">C2G38_2221006</name>
</gene>
<dbReference type="EMBL" id="QKWP01002080">
    <property type="protein sequence ID" value="RIB04955.1"/>
    <property type="molecule type" value="Genomic_DNA"/>
</dbReference>
<evidence type="ECO:0000313" key="4">
    <source>
        <dbReference type="Proteomes" id="UP000266673"/>
    </source>
</evidence>
<evidence type="ECO:0000313" key="3">
    <source>
        <dbReference type="EMBL" id="RIB04955.1"/>
    </source>
</evidence>
<evidence type="ECO:0000256" key="2">
    <source>
        <dbReference type="SAM" id="MobiDB-lite"/>
    </source>
</evidence>
<feature type="coiled-coil region" evidence="1">
    <location>
        <begin position="54"/>
        <end position="141"/>
    </location>
</feature>
<protein>
    <submittedName>
        <fullName evidence="3">Uncharacterized protein</fullName>
    </submittedName>
</protein>
<dbReference type="OrthoDB" id="10502321at2759"/>
<sequence length="243" mass="28312">MPRKNAKISKLERLLRSQDSTPGQIWDAFTDYTKSTKEFHKRRRARDEISEKEYKETIHTLNNLEIKVKGLINQNFRLENRNQFLETEIKRLLSENENLQIEKEQYKAAIIHSVEVANRNENAYENEIRNYQEAIKDIYSQINIDDNKLNSILSKNEISGFQNFSVEANKICYANFDDALRHSEQRIHEIDDTGNNIDAGPSLSRSYSFYDPLTSGDFDSEMNNQESTSDSNMVVEESSVNNL</sequence>
<keyword evidence="1" id="KW-0175">Coiled coil</keyword>
<dbReference type="AlphaFoldDB" id="A0A397U3U4"/>
<organism evidence="3 4">
    <name type="scientific">Gigaspora rosea</name>
    <dbReference type="NCBI Taxonomy" id="44941"/>
    <lineage>
        <taxon>Eukaryota</taxon>
        <taxon>Fungi</taxon>
        <taxon>Fungi incertae sedis</taxon>
        <taxon>Mucoromycota</taxon>
        <taxon>Glomeromycotina</taxon>
        <taxon>Glomeromycetes</taxon>
        <taxon>Diversisporales</taxon>
        <taxon>Gigasporaceae</taxon>
        <taxon>Gigaspora</taxon>
    </lineage>
</organism>
<accession>A0A397U3U4</accession>
<evidence type="ECO:0000256" key="1">
    <source>
        <dbReference type="SAM" id="Coils"/>
    </source>
</evidence>
<feature type="compositionally biased region" description="Polar residues" evidence="2">
    <location>
        <begin position="221"/>
        <end position="243"/>
    </location>
</feature>
<name>A0A397U3U4_9GLOM</name>
<feature type="region of interest" description="Disordered" evidence="2">
    <location>
        <begin position="215"/>
        <end position="243"/>
    </location>
</feature>